<gene>
    <name evidence="1" type="ORF">KSF_012490</name>
</gene>
<keyword evidence="2" id="KW-1185">Reference proteome</keyword>
<dbReference type="Proteomes" id="UP000597444">
    <property type="component" value="Unassembled WGS sequence"/>
</dbReference>
<evidence type="ECO:0008006" key="3">
    <source>
        <dbReference type="Google" id="ProtNLM"/>
    </source>
</evidence>
<protein>
    <recommendedName>
        <fullName evidence="3">Exo-alpha-sialidase</fullName>
    </recommendedName>
</protein>
<name>A0A8J3IJA4_9CHLR</name>
<reference evidence="1" key="1">
    <citation type="submission" date="2020-10" db="EMBL/GenBank/DDBJ databases">
        <title>Taxonomic study of unclassified bacteria belonging to the class Ktedonobacteria.</title>
        <authorList>
            <person name="Yabe S."/>
            <person name="Wang C.M."/>
            <person name="Zheng Y."/>
            <person name="Sakai Y."/>
            <person name="Cavaletti L."/>
            <person name="Monciardini P."/>
            <person name="Donadio S."/>
        </authorList>
    </citation>
    <scope>NUCLEOTIDE SEQUENCE</scope>
    <source>
        <strain evidence="1">ID150040</strain>
    </source>
</reference>
<dbReference type="RefSeq" id="WP_220202114.1">
    <property type="nucleotide sequence ID" value="NZ_BNJK01000001.1"/>
</dbReference>
<evidence type="ECO:0000313" key="2">
    <source>
        <dbReference type="Proteomes" id="UP000597444"/>
    </source>
</evidence>
<comment type="caution">
    <text evidence="1">The sequence shown here is derived from an EMBL/GenBank/DDBJ whole genome shotgun (WGS) entry which is preliminary data.</text>
</comment>
<organism evidence="1 2">
    <name type="scientific">Reticulibacter mediterranei</name>
    <dbReference type="NCBI Taxonomy" id="2778369"/>
    <lineage>
        <taxon>Bacteria</taxon>
        <taxon>Bacillati</taxon>
        <taxon>Chloroflexota</taxon>
        <taxon>Ktedonobacteria</taxon>
        <taxon>Ktedonobacterales</taxon>
        <taxon>Reticulibacteraceae</taxon>
        <taxon>Reticulibacter</taxon>
    </lineage>
</organism>
<proteinExistence type="predicted"/>
<evidence type="ECO:0000313" key="1">
    <source>
        <dbReference type="EMBL" id="GHO91201.1"/>
    </source>
</evidence>
<dbReference type="AlphaFoldDB" id="A0A8J3IJA4"/>
<accession>A0A8J3IJA4</accession>
<dbReference type="EMBL" id="BNJK01000001">
    <property type="protein sequence ID" value="GHO91201.1"/>
    <property type="molecule type" value="Genomic_DNA"/>
</dbReference>
<sequence>MRRLLIHWKSVTGILLMPALFFGFLTSIALPHTIVNVQAAGSEQSTNTYQNYVSLMAKQHKAPFFSQQLVTDATMQAFARKMQHTPAKKPATNATTNIKVNQDHNGWPKAGVSAAIDPINGNNMVVATSDFRQNFNHVYYHITTDGGRTWSDDTMAAGIDTATFAPYDYQSNPGSAFDREGHVFFSNISGNTFSDATTGYFNFDSEIEVVQGTNNGNNTSIVPTSIDYAPCHGIGALTTDNCAAAVDKPLITVDTVNSSPTKNSIYVYYTYFCHAAQPCKHDTITVPAYSSVILESDAAGVNLPFSPPKLASGPFTQAQFADMVIDSRGMAHIFFEDFTNYPTIAMYESSLVANTWTVNPTPVTTFQYSGLSNPNWQFRDRGTIAPGCSIFKNTAYCAFSATQVGSGKVSGAPSVYLATVNTTNSAATIARVNNDAFDSGKDHIFPWASTDTRGNVYVGWYDGRKDPLNIKLEYFVGKSTDGGQTFPKQQAVSATPFNPCIGTPNCVFFGDYNQLVTGPDDVTHAIWSDTRDSASMQIYTQALKWN</sequence>